<sequence length="51" mass="5314">PDGRLGVRGGGGGAVNVVMNITTPDVQGFRRSQGQIAAQMGRALARGHRNR</sequence>
<protein>
    <submittedName>
        <fullName evidence="1">Phage tail protein</fullName>
    </submittedName>
</protein>
<name>A0A2M8IZI9_9RHOB</name>
<keyword evidence="2" id="KW-1185">Reference proteome</keyword>
<dbReference type="EMBL" id="PGTB01000065">
    <property type="protein sequence ID" value="PJE35928.1"/>
    <property type="molecule type" value="Genomic_DNA"/>
</dbReference>
<evidence type="ECO:0000313" key="2">
    <source>
        <dbReference type="Proteomes" id="UP000231553"/>
    </source>
</evidence>
<proteinExistence type="predicted"/>
<feature type="non-terminal residue" evidence="1">
    <location>
        <position position="1"/>
    </location>
</feature>
<evidence type="ECO:0000313" key="1">
    <source>
        <dbReference type="EMBL" id="PJE35928.1"/>
    </source>
</evidence>
<organism evidence="1 2">
    <name type="scientific">Pseudooceanicola lipolyticus</name>
    <dbReference type="NCBI Taxonomy" id="2029104"/>
    <lineage>
        <taxon>Bacteria</taxon>
        <taxon>Pseudomonadati</taxon>
        <taxon>Pseudomonadota</taxon>
        <taxon>Alphaproteobacteria</taxon>
        <taxon>Rhodobacterales</taxon>
        <taxon>Paracoccaceae</taxon>
        <taxon>Pseudooceanicola</taxon>
    </lineage>
</organism>
<accession>A0A2M8IZI9</accession>
<gene>
    <name evidence="1" type="ORF">CVM52_14770</name>
</gene>
<dbReference type="Proteomes" id="UP000231553">
    <property type="component" value="Unassembled WGS sequence"/>
</dbReference>
<reference evidence="1 2" key="1">
    <citation type="journal article" date="2018" name="Int. J. Syst. Evol. Microbiol.">
        <title>Pseudooceanicola lipolyticus sp. nov., a marine alphaproteobacterium, reclassification of Oceanicola flagellatus as Pseudooceanicola flagellatus comb. nov. and emended description of the genus Pseudooceanicola.</title>
        <authorList>
            <person name="Huang M.-M."/>
            <person name="Guo L.-L."/>
            <person name="Wu Y.-H."/>
            <person name="Lai Q.-L."/>
            <person name="Shao Z.-Z."/>
            <person name="Wang C.-S."/>
            <person name="Wu M."/>
            <person name="Xu X.-W."/>
        </authorList>
    </citation>
    <scope>NUCLEOTIDE SEQUENCE [LARGE SCALE GENOMIC DNA]</scope>
    <source>
        <strain evidence="1 2">157</strain>
    </source>
</reference>
<comment type="caution">
    <text evidence="1">The sequence shown here is derived from an EMBL/GenBank/DDBJ whole genome shotgun (WGS) entry which is preliminary data.</text>
</comment>
<dbReference type="AlphaFoldDB" id="A0A2M8IZI9"/>